<evidence type="ECO:0000313" key="3">
    <source>
        <dbReference type="Proteomes" id="UP000481858"/>
    </source>
</evidence>
<evidence type="ECO:0008006" key="4">
    <source>
        <dbReference type="Google" id="ProtNLM"/>
    </source>
</evidence>
<reference evidence="2 3" key="1">
    <citation type="submission" date="2019-12" db="EMBL/GenBank/DDBJ databases">
        <title>Draft genome sequence of the ascomycete Xylaria multiplex DSM 110363.</title>
        <authorList>
            <person name="Buettner E."/>
            <person name="Kellner H."/>
        </authorList>
    </citation>
    <scope>NUCLEOTIDE SEQUENCE [LARGE SCALE GENOMIC DNA]</scope>
    <source>
        <strain evidence="2 3">DSM 110363</strain>
    </source>
</reference>
<dbReference type="SUPFAM" id="SSF51735">
    <property type="entry name" value="NAD(P)-binding Rossmann-fold domains"/>
    <property type="match status" value="1"/>
</dbReference>
<dbReference type="EMBL" id="WUBL01000003">
    <property type="protein sequence ID" value="KAF2973098.1"/>
    <property type="molecule type" value="Genomic_DNA"/>
</dbReference>
<dbReference type="OrthoDB" id="9992527at2759"/>
<proteinExistence type="predicted"/>
<accession>A0A7C8IXM1</accession>
<dbReference type="InterPro" id="IPR036291">
    <property type="entry name" value="NAD(P)-bd_dom_sf"/>
</dbReference>
<dbReference type="AlphaFoldDB" id="A0A7C8IXM1"/>
<dbReference type="PANTHER" id="PTHR45348">
    <property type="entry name" value="HYPOTHETICAL OXIDOREDUCTASE (EUROFUNG)"/>
    <property type="match status" value="1"/>
</dbReference>
<dbReference type="Gene3D" id="3.40.50.720">
    <property type="entry name" value="NAD(P)-binding Rossmann-like Domain"/>
    <property type="match status" value="1"/>
</dbReference>
<dbReference type="GO" id="GO:0016651">
    <property type="term" value="F:oxidoreductase activity, acting on NAD(P)H"/>
    <property type="evidence" value="ECO:0007669"/>
    <property type="project" value="InterPro"/>
</dbReference>
<protein>
    <recommendedName>
        <fullName evidence="4">Alcohol dehydrogenase-like C-terminal domain-containing protein</fullName>
    </recommendedName>
</protein>
<organism evidence="2 3">
    <name type="scientific">Xylaria multiplex</name>
    <dbReference type="NCBI Taxonomy" id="323545"/>
    <lineage>
        <taxon>Eukaryota</taxon>
        <taxon>Fungi</taxon>
        <taxon>Dikarya</taxon>
        <taxon>Ascomycota</taxon>
        <taxon>Pezizomycotina</taxon>
        <taxon>Sordariomycetes</taxon>
        <taxon>Xylariomycetidae</taxon>
        <taxon>Xylariales</taxon>
        <taxon>Xylariaceae</taxon>
        <taxon>Xylaria</taxon>
    </lineage>
</organism>
<keyword evidence="3" id="KW-1185">Reference proteome</keyword>
<evidence type="ECO:0000313" key="2">
    <source>
        <dbReference type="EMBL" id="KAF2973098.1"/>
    </source>
</evidence>
<sequence length="203" mass="21983">MPNSEPPSILAHAGSTSTALVGIQFAKASGFTVIETCSPHNFDHVRTAGANAVFDYGSPPCASDIKALTKNELRYAWDCMGSGEDLCIAAMTDAMPATYVTINPRSSASCPSRKKMVDIHGVIAYDILGDDYIWNGKPRSPSPDYRDFLQSFFDRCYGELENETIKPLRFFVNKKGSGLSGALKGLDELRAGNVSAARLVYTL</sequence>
<dbReference type="PANTHER" id="PTHR45348:SF2">
    <property type="entry name" value="ZINC-TYPE ALCOHOL DEHYDROGENASE-LIKE PROTEIN C2E1P3.01"/>
    <property type="match status" value="1"/>
</dbReference>
<dbReference type="InParanoid" id="A0A7C8IXM1"/>
<comment type="caution">
    <text evidence="2">The sequence shown here is derived from an EMBL/GenBank/DDBJ whole genome shotgun (WGS) entry which is preliminary data.</text>
</comment>
<keyword evidence="1" id="KW-0560">Oxidoreductase</keyword>
<evidence type="ECO:0000256" key="1">
    <source>
        <dbReference type="ARBA" id="ARBA00023002"/>
    </source>
</evidence>
<dbReference type="Proteomes" id="UP000481858">
    <property type="component" value="Unassembled WGS sequence"/>
</dbReference>
<dbReference type="InterPro" id="IPR047122">
    <property type="entry name" value="Trans-enoyl_RdTase-like"/>
</dbReference>
<gene>
    <name evidence="2" type="ORF">GQX73_g676</name>
</gene>
<name>A0A7C8IXM1_9PEZI</name>